<dbReference type="GO" id="GO:0016787">
    <property type="term" value="F:hydrolase activity"/>
    <property type="evidence" value="ECO:0007669"/>
    <property type="project" value="UniProtKB-KW"/>
</dbReference>
<feature type="domain" description="DDE Tnp4" evidence="8">
    <location>
        <begin position="109"/>
        <end position="243"/>
    </location>
</feature>
<dbReference type="PANTHER" id="PTHR22930">
    <property type="match status" value="1"/>
</dbReference>
<dbReference type="InterPro" id="IPR027806">
    <property type="entry name" value="HARBI1_dom"/>
</dbReference>
<keyword evidence="10" id="KW-1185">Reference proteome</keyword>
<evidence type="ECO:0000259" key="8">
    <source>
        <dbReference type="Pfam" id="PF13359"/>
    </source>
</evidence>
<gene>
    <name evidence="9" type="ORF">EB796_011221</name>
</gene>
<dbReference type="OrthoDB" id="5973903at2759"/>
<name>A0A7J7JYQ6_BUGNE</name>
<dbReference type="Pfam" id="PF13359">
    <property type="entry name" value="DDE_Tnp_4"/>
    <property type="match status" value="1"/>
</dbReference>
<protein>
    <recommendedName>
        <fullName evidence="8">DDE Tnp4 domain-containing protein</fullName>
    </recommendedName>
</protein>
<accession>A0A7J7JYQ6</accession>
<comment type="cofactor">
    <cofactor evidence="1">
        <name>a divalent metal cation</name>
        <dbReference type="ChEBI" id="CHEBI:60240"/>
    </cofactor>
</comment>
<reference evidence="9" key="1">
    <citation type="submission" date="2020-06" db="EMBL/GenBank/DDBJ databases">
        <title>Draft genome of Bugula neritina, a colonial animal packing powerful symbionts and potential medicines.</title>
        <authorList>
            <person name="Rayko M."/>
        </authorList>
    </citation>
    <scope>NUCLEOTIDE SEQUENCE [LARGE SCALE GENOMIC DNA]</scope>
    <source>
        <strain evidence="9">Kwan_BN1</strain>
    </source>
</reference>
<evidence type="ECO:0000256" key="2">
    <source>
        <dbReference type="ARBA" id="ARBA00004123"/>
    </source>
</evidence>
<comment type="similarity">
    <text evidence="3">Belongs to the HARBI1 family.</text>
</comment>
<dbReference type="AlphaFoldDB" id="A0A7J7JYQ6"/>
<dbReference type="GO" id="GO:0005634">
    <property type="term" value="C:nucleus"/>
    <property type="evidence" value="ECO:0007669"/>
    <property type="project" value="UniProtKB-SubCell"/>
</dbReference>
<comment type="caution">
    <text evidence="9">The sequence shown here is derived from an EMBL/GenBank/DDBJ whole genome shotgun (WGS) entry which is preliminary data.</text>
</comment>
<dbReference type="GO" id="GO:0004518">
    <property type="term" value="F:nuclease activity"/>
    <property type="evidence" value="ECO:0007669"/>
    <property type="project" value="UniProtKB-KW"/>
</dbReference>
<evidence type="ECO:0000256" key="3">
    <source>
        <dbReference type="ARBA" id="ARBA00006958"/>
    </source>
</evidence>
<evidence type="ECO:0000313" key="9">
    <source>
        <dbReference type="EMBL" id="KAF6030486.1"/>
    </source>
</evidence>
<dbReference type="EMBL" id="VXIV02001703">
    <property type="protein sequence ID" value="KAF6030486.1"/>
    <property type="molecule type" value="Genomic_DNA"/>
</dbReference>
<comment type="subcellular location">
    <subcellularLocation>
        <location evidence="2">Nucleus</location>
    </subcellularLocation>
</comment>
<dbReference type="Proteomes" id="UP000593567">
    <property type="component" value="Unassembled WGS sequence"/>
</dbReference>
<evidence type="ECO:0000313" key="10">
    <source>
        <dbReference type="Proteomes" id="UP000593567"/>
    </source>
</evidence>
<sequence length="309" mass="34210">MSVDNFNYLLTLVTPAIAKTDTVLRSAIKPDIKLAVTLHHLAEGASLGSIAFHYRLGKSTVCGIINDTCKALYEALQPLYLQPPSGVDAWKKVADGFEKWNFPTCLGSIDGKHVTIQKPAAGGSVYFNYKGRESIVLMAIVDADYKFLIIDVGQPGSQSDGGVWESSVFGMALARDQVNLPTPKPISSTQSLPYVFVGDEAFPLKTYLMRPFPGRQLSTDSKRIFNYRLSRARIVVENAFGRTTNDAFYNDSIDGVSADSFWRTRSSSVVPTQSRHATVAANDVRNTYVNYFTSDIGSVPWQMEYIHRR</sequence>
<evidence type="ECO:0000256" key="6">
    <source>
        <dbReference type="ARBA" id="ARBA00022801"/>
    </source>
</evidence>
<keyword evidence="4" id="KW-0540">Nuclease</keyword>
<dbReference type="InterPro" id="IPR045249">
    <property type="entry name" value="HARBI1-like"/>
</dbReference>
<keyword evidence="6" id="KW-0378">Hydrolase</keyword>
<keyword evidence="7" id="KW-0539">Nucleus</keyword>
<dbReference type="PANTHER" id="PTHR22930:SF269">
    <property type="entry name" value="NUCLEASE HARBI1-LIKE PROTEIN"/>
    <property type="match status" value="1"/>
</dbReference>
<organism evidence="9 10">
    <name type="scientific">Bugula neritina</name>
    <name type="common">Brown bryozoan</name>
    <name type="synonym">Sertularia neritina</name>
    <dbReference type="NCBI Taxonomy" id="10212"/>
    <lineage>
        <taxon>Eukaryota</taxon>
        <taxon>Metazoa</taxon>
        <taxon>Spiralia</taxon>
        <taxon>Lophotrochozoa</taxon>
        <taxon>Bryozoa</taxon>
        <taxon>Gymnolaemata</taxon>
        <taxon>Cheilostomatida</taxon>
        <taxon>Flustrina</taxon>
        <taxon>Buguloidea</taxon>
        <taxon>Bugulidae</taxon>
        <taxon>Bugula</taxon>
    </lineage>
</organism>
<evidence type="ECO:0000256" key="1">
    <source>
        <dbReference type="ARBA" id="ARBA00001968"/>
    </source>
</evidence>
<evidence type="ECO:0000256" key="4">
    <source>
        <dbReference type="ARBA" id="ARBA00022722"/>
    </source>
</evidence>
<evidence type="ECO:0000256" key="7">
    <source>
        <dbReference type="ARBA" id="ARBA00023242"/>
    </source>
</evidence>
<evidence type="ECO:0000256" key="5">
    <source>
        <dbReference type="ARBA" id="ARBA00022723"/>
    </source>
</evidence>
<dbReference type="GO" id="GO:0046872">
    <property type="term" value="F:metal ion binding"/>
    <property type="evidence" value="ECO:0007669"/>
    <property type="project" value="UniProtKB-KW"/>
</dbReference>
<keyword evidence="5" id="KW-0479">Metal-binding</keyword>
<proteinExistence type="inferred from homology"/>